<proteinExistence type="predicted"/>
<dbReference type="STRING" id="648782.SAMN04488554_1050"/>
<keyword evidence="1" id="KW-0812">Transmembrane</keyword>
<accession>A0A1H5EKE0</accession>
<dbReference type="Proteomes" id="UP000199220">
    <property type="component" value="Unassembled WGS sequence"/>
</dbReference>
<reference evidence="3" key="1">
    <citation type="submission" date="2016-10" db="EMBL/GenBank/DDBJ databases">
        <authorList>
            <person name="Varghese N."/>
            <person name="Submissions S."/>
        </authorList>
    </citation>
    <scope>NUCLEOTIDE SEQUENCE [LARGE SCALE GENOMIC DNA]</scope>
    <source>
        <strain evidence="3">DSM 21368</strain>
    </source>
</reference>
<organism evidence="2 3">
    <name type="scientific">Ruania alba</name>
    <dbReference type="NCBI Taxonomy" id="648782"/>
    <lineage>
        <taxon>Bacteria</taxon>
        <taxon>Bacillati</taxon>
        <taxon>Actinomycetota</taxon>
        <taxon>Actinomycetes</taxon>
        <taxon>Micrococcales</taxon>
        <taxon>Ruaniaceae</taxon>
        <taxon>Ruania</taxon>
    </lineage>
</organism>
<evidence type="ECO:0000313" key="3">
    <source>
        <dbReference type="Proteomes" id="UP000199220"/>
    </source>
</evidence>
<evidence type="ECO:0000313" key="2">
    <source>
        <dbReference type="EMBL" id="SED91546.1"/>
    </source>
</evidence>
<protein>
    <submittedName>
        <fullName evidence="2">Uncharacterized protein</fullName>
    </submittedName>
</protein>
<evidence type="ECO:0000256" key="1">
    <source>
        <dbReference type="SAM" id="Phobius"/>
    </source>
</evidence>
<keyword evidence="1" id="KW-1133">Transmembrane helix</keyword>
<name>A0A1H5EKE0_9MICO</name>
<keyword evidence="1" id="KW-0472">Membrane</keyword>
<sequence length="138" mass="15449">MFLLCLTLGLCFVGGTVWARRGRSFRARSWMYTPAGPMRTERMVILGAPTCGFGLLALSAVALPPGAFGIEFLTPHVLSVVMVMAIMLLGLLALPLLYWVLVFIPIPDVCYPRWAREVRRDRRLFPQTSPEQPRDPSD</sequence>
<dbReference type="AlphaFoldDB" id="A0A1H5EKE0"/>
<dbReference type="EMBL" id="FNTX01000001">
    <property type="protein sequence ID" value="SED91546.1"/>
    <property type="molecule type" value="Genomic_DNA"/>
</dbReference>
<keyword evidence="3" id="KW-1185">Reference proteome</keyword>
<feature type="transmembrane region" description="Helical" evidence="1">
    <location>
        <begin position="43"/>
        <end position="63"/>
    </location>
</feature>
<gene>
    <name evidence="2" type="ORF">SAMN04488554_1050</name>
</gene>